<dbReference type="PATRIC" id="fig|1620.3.peg.1448"/>
<accession>A0A0R2JK04</accession>
<dbReference type="NCBIfam" id="TIGR01633">
    <property type="entry name" value="phi3626_gp14_N"/>
    <property type="match status" value="1"/>
</dbReference>
<dbReference type="EMBL" id="JQCD01000017">
    <property type="protein sequence ID" value="KRN77582.1"/>
    <property type="molecule type" value="Genomic_DNA"/>
</dbReference>
<dbReference type="STRING" id="1620.IV67_GL001425"/>
<reference evidence="1 2" key="1">
    <citation type="journal article" date="2015" name="Genome Announc.">
        <title>Expanding the biotechnology potential of lactobacilli through comparative genomics of 213 strains and associated genera.</title>
        <authorList>
            <person name="Sun Z."/>
            <person name="Harris H.M."/>
            <person name="McCann A."/>
            <person name="Guo C."/>
            <person name="Argimon S."/>
            <person name="Zhang W."/>
            <person name="Yang X."/>
            <person name="Jeffery I.B."/>
            <person name="Cooney J.C."/>
            <person name="Kagawa T.F."/>
            <person name="Liu W."/>
            <person name="Song Y."/>
            <person name="Salvetti E."/>
            <person name="Wrobel A."/>
            <person name="Rasinkangas P."/>
            <person name="Parkhill J."/>
            <person name="Rea M.C."/>
            <person name="O'Sullivan O."/>
            <person name="Ritari J."/>
            <person name="Douillard F.P."/>
            <person name="Paul Ross R."/>
            <person name="Yang R."/>
            <person name="Briner A.E."/>
            <person name="Felis G.E."/>
            <person name="de Vos W.M."/>
            <person name="Barrangou R."/>
            <person name="Klaenhammer T.R."/>
            <person name="Caufield P.W."/>
            <person name="Cui Y."/>
            <person name="Zhang H."/>
            <person name="O'Toole P.W."/>
        </authorList>
    </citation>
    <scope>NUCLEOTIDE SEQUENCE [LARGE SCALE GENOMIC DNA]</scope>
    <source>
        <strain evidence="1 2">DSM 20014</strain>
    </source>
</reference>
<dbReference type="Gene3D" id="2.40.30.200">
    <property type="match status" value="1"/>
</dbReference>
<gene>
    <name evidence="1" type="ORF">IV67_GL001425</name>
</gene>
<dbReference type="OrthoDB" id="3078561at2"/>
<dbReference type="RefSeq" id="WP_057786349.1">
    <property type="nucleotide sequence ID" value="NZ_JQCD01000017.1"/>
</dbReference>
<evidence type="ECO:0000313" key="2">
    <source>
        <dbReference type="Proteomes" id="UP000051673"/>
    </source>
</evidence>
<proteinExistence type="predicted"/>
<dbReference type="Proteomes" id="UP000051673">
    <property type="component" value="Unassembled WGS sequence"/>
</dbReference>
<organism evidence="1 2">
    <name type="scientific">Weissella minor</name>
    <dbReference type="NCBI Taxonomy" id="1620"/>
    <lineage>
        <taxon>Bacteria</taxon>
        <taxon>Bacillati</taxon>
        <taxon>Bacillota</taxon>
        <taxon>Bacilli</taxon>
        <taxon>Lactobacillales</taxon>
        <taxon>Lactobacillaceae</taxon>
        <taxon>Weissella</taxon>
    </lineage>
</organism>
<protein>
    <submittedName>
        <fullName evidence="1">Uncharacterized protein</fullName>
    </submittedName>
</protein>
<sequence>MKTEQGLIWNGVDLEQKIPEYLTLDSTGRDNYSRKVNKVDAPRDGDIVLNAFLNSRQIGVNFLLKAADKKKLNQLSDKLKALLQGEAVPFKFGDELEYTRYGTVVDFNLPSGDSTTPVGSFTIEASDPYKYSGTKMLETKTGGLIIDGLNVSSPVKPDVITLTTTTKGKPTILFDNKYRIEFDIAYPAGQVIVINLKNNTITRSGVNEYQHLTIASNVADLKLVNGMKISSNTVDDLKIQYREKVI</sequence>
<keyword evidence="2" id="KW-1185">Reference proteome</keyword>
<dbReference type="Gene3D" id="2.60.120.860">
    <property type="match status" value="1"/>
</dbReference>
<comment type="caution">
    <text evidence="1">The sequence shown here is derived from an EMBL/GenBank/DDBJ whole genome shotgun (WGS) entry which is preliminary data.</text>
</comment>
<dbReference type="InterPro" id="IPR006520">
    <property type="entry name" value="Dit_BPSPP_N"/>
</dbReference>
<evidence type="ECO:0000313" key="1">
    <source>
        <dbReference type="EMBL" id="KRN77582.1"/>
    </source>
</evidence>
<dbReference type="AlphaFoldDB" id="A0A0R2JK04"/>
<name>A0A0R2JK04_9LACO</name>